<dbReference type="RefSeq" id="WP_377585469.1">
    <property type="nucleotide sequence ID" value="NZ_JBHTKA010000015.1"/>
</dbReference>
<name>A0ABW3KAP8_9BACT</name>
<keyword evidence="3" id="KW-1185">Reference proteome</keyword>
<keyword evidence="1" id="KW-0812">Transmembrane</keyword>
<dbReference type="InterPro" id="IPR007498">
    <property type="entry name" value="PqiA-like"/>
</dbReference>
<evidence type="ECO:0000313" key="2">
    <source>
        <dbReference type="EMBL" id="MFD1003173.1"/>
    </source>
</evidence>
<comment type="caution">
    <text evidence="2">The sequence shown here is derived from an EMBL/GenBank/DDBJ whole genome shotgun (WGS) entry which is preliminary data.</text>
</comment>
<dbReference type="Proteomes" id="UP001597112">
    <property type="component" value="Unassembled WGS sequence"/>
</dbReference>
<dbReference type="EMBL" id="JBHTKA010000015">
    <property type="protein sequence ID" value="MFD1003173.1"/>
    <property type="molecule type" value="Genomic_DNA"/>
</dbReference>
<feature type="transmembrane region" description="Helical" evidence="1">
    <location>
        <begin position="205"/>
        <end position="225"/>
    </location>
</feature>
<keyword evidence="1" id="KW-0472">Membrane</keyword>
<accession>A0ABW3KAP8</accession>
<sequence>MILLQRSFLVLTGGALLVIAGWSGTQVYRLSSERADIKKDYSVLNNITYGLLSVNAWRDHMVKVITHRIDDFEFTPEQEAALKEEVAQVLHAVVDKADSLIDRKQKTLGGKLKKFAVKTLVNEEKVHARVPEFASTIVNEIKKPRNKERLKFLAQSKLEEFGSITYDSVNDVTRVQALLDKYSVADVPAFNAMSSNMLESLYQRAYFFTYILMAITVIFLAVWWLLRKQTALHTPLFVLSVMLALIMLITGLTSPMIEIDARIKEMSFLLIGERISFNDQVIFFQSKSIVDVVSILLQTGKYDSAIVGILILIFSIAFPIGKLFATKFYLLGNERCRNNKVIRFFAFKSGKWSMADVNVVAIFMAYIGFKGILDSQLAHLNLQTDSLASISTNETSLQPGFILFVTFVLFGLILSVILQHITSIACKHEKQDVVTKPVSHAIA</sequence>
<evidence type="ECO:0000256" key="1">
    <source>
        <dbReference type="SAM" id="Phobius"/>
    </source>
</evidence>
<gene>
    <name evidence="2" type="ORF">ACFQ21_27860</name>
</gene>
<feature type="transmembrane region" description="Helical" evidence="1">
    <location>
        <begin position="352"/>
        <end position="373"/>
    </location>
</feature>
<evidence type="ECO:0000313" key="3">
    <source>
        <dbReference type="Proteomes" id="UP001597112"/>
    </source>
</evidence>
<reference evidence="3" key="1">
    <citation type="journal article" date="2019" name="Int. J. Syst. Evol. Microbiol.">
        <title>The Global Catalogue of Microorganisms (GCM) 10K type strain sequencing project: providing services to taxonomists for standard genome sequencing and annotation.</title>
        <authorList>
            <consortium name="The Broad Institute Genomics Platform"/>
            <consortium name="The Broad Institute Genome Sequencing Center for Infectious Disease"/>
            <person name="Wu L."/>
            <person name="Ma J."/>
        </authorList>
    </citation>
    <scope>NUCLEOTIDE SEQUENCE [LARGE SCALE GENOMIC DNA]</scope>
    <source>
        <strain evidence="3">CCUG 58938</strain>
    </source>
</reference>
<dbReference type="Pfam" id="PF04403">
    <property type="entry name" value="PqiA"/>
    <property type="match status" value="1"/>
</dbReference>
<proteinExistence type="predicted"/>
<organism evidence="2 3">
    <name type="scientific">Ohtaekwangia kribbensis</name>
    <dbReference type="NCBI Taxonomy" id="688913"/>
    <lineage>
        <taxon>Bacteria</taxon>
        <taxon>Pseudomonadati</taxon>
        <taxon>Bacteroidota</taxon>
        <taxon>Cytophagia</taxon>
        <taxon>Cytophagales</taxon>
        <taxon>Fulvivirgaceae</taxon>
        <taxon>Ohtaekwangia</taxon>
    </lineage>
</organism>
<keyword evidence="1" id="KW-1133">Transmembrane helix</keyword>
<protein>
    <submittedName>
        <fullName evidence="2">Paraquat-inducible protein A</fullName>
    </submittedName>
</protein>
<feature type="transmembrane region" description="Helical" evidence="1">
    <location>
        <begin position="305"/>
        <end position="331"/>
    </location>
</feature>
<feature type="transmembrane region" description="Helical" evidence="1">
    <location>
        <begin position="401"/>
        <end position="421"/>
    </location>
</feature>
<feature type="transmembrane region" description="Helical" evidence="1">
    <location>
        <begin position="237"/>
        <end position="257"/>
    </location>
</feature>